<dbReference type="AlphaFoldDB" id="A0A926L0U1"/>
<comment type="caution">
    <text evidence="1">The sequence shown here is derived from an EMBL/GenBank/DDBJ whole genome shotgun (WGS) entry which is preliminary data.</text>
</comment>
<dbReference type="SUPFAM" id="SSF48371">
    <property type="entry name" value="ARM repeat"/>
    <property type="match status" value="1"/>
</dbReference>
<dbReference type="InterPro" id="IPR016024">
    <property type="entry name" value="ARM-type_fold"/>
</dbReference>
<dbReference type="EMBL" id="JACVQF010000184">
    <property type="protein sequence ID" value="MBD0419825.1"/>
    <property type="molecule type" value="Genomic_DNA"/>
</dbReference>
<name>A0A926L0U1_9ACTN</name>
<dbReference type="RefSeq" id="WP_188180838.1">
    <property type="nucleotide sequence ID" value="NZ_JACVQF010000184.1"/>
</dbReference>
<reference evidence="1" key="1">
    <citation type="submission" date="2020-09" db="EMBL/GenBank/DDBJ databases">
        <title>Streptomyces grisecoloratus sp. nov., isolated from cotton soil.</title>
        <authorList>
            <person name="Xing L."/>
        </authorList>
    </citation>
    <scope>NUCLEOTIDE SEQUENCE</scope>
    <source>
        <strain evidence="1">TRM S81-3</strain>
    </source>
</reference>
<proteinExistence type="predicted"/>
<reference evidence="1" key="2">
    <citation type="submission" date="2020-09" db="EMBL/GenBank/DDBJ databases">
        <authorList>
            <person name="Luo X."/>
        </authorList>
    </citation>
    <scope>NUCLEOTIDE SEQUENCE</scope>
    <source>
        <strain evidence="1">TRM S81-3</strain>
    </source>
</reference>
<keyword evidence="2" id="KW-1185">Reference proteome</keyword>
<organism evidence="1 2">
    <name type="scientific">Streptomyces griseicoloratus</name>
    <dbReference type="NCBI Taxonomy" id="2752516"/>
    <lineage>
        <taxon>Bacteria</taxon>
        <taxon>Bacillati</taxon>
        <taxon>Actinomycetota</taxon>
        <taxon>Actinomycetes</taxon>
        <taxon>Kitasatosporales</taxon>
        <taxon>Streptomycetaceae</taxon>
        <taxon>Streptomyces</taxon>
    </lineage>
</organism>
<sequence length="185" mass="19796">MIFSRTWDWDSLETLSVPAAGLAAHLERLVGQDPDERSRAGRLLYCEVANQGHLYSAAAPCVDALTGLARAGTPLTPQAVSLLESILNARNAGVRAGLEDGSVDVTDYCRSEILAALPQLLSHADGSDAEYFREVCYLIPQLADSSDEVVGFLRESVATLGGELRKVAADALEEAEEVVEEGHMP</sequence>
<dbReference type="Proteomes" id="UP000621210">
    <property type="component" value="Unassembled WGS sequence"/>
</dbReference>
<gene>
    <name evidence="1" type="ORF">H0H10_11720</name>
</gene>
<protein>
    <submittedName>
        <fullName evidence="1">Uncharacterized protein</fullName>
    </submittedName>
</protein>
<evidence type="ECO:0000313" key="1">
    <source>
        <dbReference type="EMBL" id="MBD0419825.1"/>
    </source>
</evidence>
<accession>A0A926L0U1</accession>
<evidence type="ECO:0000313" key="2">
    <source>
        <dbReference type="Proteomes" id="UP000621210"/>
    </source>
</evidence>